<keyword evidence="1" id="KW-0812">Transmembrane</keyword>
<keyword evidence="3" id="KW-1185">Reference proteome</keyword>
<keyword evidence="1" id="KW-0472">Membrane</keyword>
<dbReference type="AlphaFoldDB" id="A0A2A2LVF8"/>
<protein>
    <submittedName>
        <fullName evidence="2">Uncharacterized protein</fullName>
    </submittedName>
</protein>
<gene>
    <name evidence="2" type="ORF">WR25_02620</name>
</gene>
<sequence length="67" mass="7647">MGEEITSRTTIAISRITPRCIITMMFTTMFRIMIAIFRITTNHIISNTIMEDTMNTATSIIMVTTKD</sequence>
<name>A0A2A2LVF8_9BILA</name>
<proteinExistence type="predicted"/>
<evidence type="ECO:0000256" key="1">
    <source>
        <dbReference type="SAM" id="Phobius"/>
    </source>
</evidence>
<comment type="caution">
    <text evidence="2">The sequence shown here is derived from an EMBL/GenBank/DDBJ whole genome shotgun (WGS) entry which is preliminary data.</text>
</comment>
<dbReference type="EMBL" id="LIAE01006395">
    <property type="protein sequence ID" value="PAV90170.1"/>
    <property type="molecule type" value="Genomic_DNA"/>
</dbReference>
<keyword evidence="1" id="KW-1133">Transmembrane helix</keyword>
<evidence type="ECO:0000313" key="2">
    <source>
        <dbReference type="EMBL" id="PAV90170.1"/>
    </source>
</evidence>
<accession>A0A2A2LVF8</accession>
<feature type="transmembrane region" description="Helical" evidence="1">
    <location>
        <begin position="21"/>
        <end position="40"/>
    </location>
</feature>
<dbReference type="Proteomes" id="UP000218231">
    <property type="component" value="Unassembled WGS sequence"/>
</dbReference>
<evidence type="ECO:0000313" key="3">
    <source>
        <dbReference type="Proteomes" id="UP000218231"/>
    </source>
</evidence>
<organism evidence="2 3">
    <name type="scientific">Diploscapter pachys</name>
    <dbReference type="NCBI Taxonomy" id="2018661"/>
    <lineage>
        <taxon>Eukaryota</taxon>
        <taxon>Metazoa</taxon>
        <taxon>Ecdysozoa</taxon>
        <taxon>Nematoda</taxon>
        <taxon>Chromadorea</taxon>
        <taxon>Rhabditida</taxon>
        <taxon>Rhabditina</taxon>
        <taxon>Rhabditomorpha</taxon>
        <taxon>Rhabditoidea</taxon>
        <taxon>Rhabditidae</taxon>
        <taxon>Diploscapter</taxon>
    </lineage>
</organism>
<reference evidence="2 3" key="1">
    <citation type="journal article" date="2017" name="Curr. Biol.">
        <title>Genome architecture and evolution of a unichromosomal asexual nematode.</title>
        <authorList>
            <person name="Fradin H."/>
            <person name="Zegar C."/>
            <person name="Gutwein M."/>
            <person name="Lucas J."/>
            <person name="Kovtun M."/>
            <person name="Corcoran D."/>
            <person name="Baugh L.R."/>
            <person name="Kiontke K."/>
            <person name="Gunsalus K."/>
            <person name="Fitch D.H."/>
            <person name="Piano F."/>
        </authorList>
    </citation>
    <scope>NUCLEOTIDE SEQUENCE [LARGE SCALE GENOMIC DNA]</scope>
    <source>
        <strain evidence="2">PF1309</strain>
    </source>
</reference>